<evidence type="ECO:0000313" key="5">
    <source>
        <dbReference type="Proteomes" id="UP000381378"/>
    </source>
</evidence>
<dbReference type="GO" id="GO:0016853">
    <property type="term" value="F:isomerase activity"/>
    <property type="evidence" value="ECO:0007669"/>
    <property type="project" value="UniProtKB-KW"/>
</dbReference>
<accession>A0A5E7RN84</accession>
<dbReference type="InterPro" id="IPR001509">
    <property type="entry name" value="Epimerase_deHydtase"/>
</dbReference>
<dbReference type="SUPFAM" id="SSF51735">
    <property type="entry name" value="NAD(P)-binding Rossmann-fold domains"/>
    <property type="match status" value="1"/>
</dbReference>
<dbReference type="Proteomes" id="UP000381378">
    <property type="component" value="Unassembled WGS sequence"/>
</dbReference>
<evidence type="ECO:0000256" key="1">
    <source>
        <dbReference type="ARBA" id="ARBA00005125"/>
    </source>
</evidence>
<dbReference type="InterPro" id="IPR036291">
    <property type="entry name" value="NAD(P)-bd_dom_sf"/>
</dbReference>
<reference evidence="4 5" key="1">
    <citation type="submission" date="2019-09" db="EMBL/GenBank/DDBJ databases">
        <authorList>
            <person name="Chandra G."/>
            <person name="Truman W A."/>
        </authorList>
    </citation>
    <scope>NUCLEOTIDE SEQUENCE [LARGE SCALE GENOMIC DNA]</scope>
    <source>
        <strain evidence="4">PS928</strain>
    </source>
</reference>
<sequence length="324" mass="35502">MKRAKILVTGASGFVGSALVIRLGSSLKYNVIAAVRSLHSTFPAGVAVCNVGDLSHATDYNDALIGVDVVVHAAARVHVINEKESDPLAMFRSVNVEGTLNLARQAANHGVKRFIFLSSIKVNGEGGRKIRPYRSEDSPNPLDPYGVSKLEAEVGLQQIAKYSNMEVVIIRPPLIYGPGVKANFYTMMRWLNRGVPLPLGAIYNKRSFVSVDNLVDLIYTCLEHPNAANEIFLVSDGQDLSTTELLRHMGHSLGKPARLIPVPECLVRTAGMLLCRRALSSRLLDSLQVDIDKTRNVLGWHPPISVTQALNSTAQYFLKKQNHE</sequence>
<evidence type="ECO:0000256" key="2">
    <source>
        <dbReference type="ARBA" id="ARBA00007637"/>
    </source>
</evidence>
<dbReference type="EC" id="5.1.3.26" evidence="4"/>
<evidence type="ECO:0000313" key="4">
    <source>
        <dbReference type="EMBL" id="VVP74777.1"/>
    </source>
</evidence>
<dbReference type="RefSeq" id="WP_150785409.1">
    <property type="nucleotide sequence ID" value="NZ_CABVJF010000001.1"/>
</dbReference>
<gene>
    <name evidence="4" type="primary">gnu</name>
    <name evidence="4" type="ORF">PS928_00148</name>
</gene>
<dbReference type="EMBL" id="CABVJF010000001">
    <property type="protein sequence ID" value="VVP74777.1"/>
    <property type="molecule type" value="Genomic_DNA"/>
</dbReference>
<name>A0A5E7RN84_PSEFL</name>
<comment type="pathway">
    <text evidence="1">Bacterial outer membrane biogenesis; LPS O-antigen biosynthesis.</text>
</comment>
<keyword evidence="4" id="KW-0413">Isomerase</keyword>
<dbReference type="CDD" id="cd05232">
    <property type="entry name" value="UDP_G4E_4_SDR_e"/>
    <property type="match status" value="1"/>
</dbReference>
<comment type="similarity">
    <text evidence="2">Belongs to the NAD(P)-dependent epimerase/dehydratase family.</text>
</comment>
<dbReference type="OrthoDB" id="9801056at2"/>
<protein>
    <submittedName>
        <fullName evidence="4">N-acetyl-alpha-D-glucosaminyl-diphospho-ditrans, octacis-undecaprenol 4-epimerase</fullName>
        <ecNumber evidence="4">5.1.3.26</ecNumber>
    </submittedName>
</protein>
<organism evidence="4 5">
    <name type="scientific">Pseudomonas fluorescens</name>
    <dbReference type="NCBI Taxonomy" id="294"/>
    <lineage>
        <taxon>Bacteria</taxon>
        <taxon>Pseudomonadati</taxon>
        <taxon>Pseudomonadota</taxon>
        <taxon>Gammaproteobacteria</taxon>
        <taxon>Pseudomonadales</taxon>
        <taxon>Pseudomonadaceae</taxon>
        <taxon>Pseudomonas</taxon>
    </lineage>
</organism>
<dbReference type="Gene3D" id="3.40.50.720">
    <property type="entry name" value="NAD(P)-binding Rossmann-like Domain"/>
    <property type="match status" value="1"/>
</dbReference>
<evidence type="ECO:0000259" key="3">
    <source>
        <dbReference type="Pfam" id="PF01370"/>
    </source>
</evidence>
<dbReference type="PANTHER" id="PTHR43000">
    <property type="entry name" value="DTDP-D-GLUCOSE 4,6-DEHYDRATASE-RELATED"/>
    <property type="match status" value="1"/>
</dbReference>
<dbReference type="Pfam" id="PF01370">
    <property type="entry name" value="Epimerase"/>
    <property type="match status" value="1"/>
</dbReference>
<dbReference type="AlphaFoldDB" id="A0A5E7RN84"/>
<feature type="domain" description="NAD-dependent epimerase/dehydratase" evidence="3">
    <location>
        <begin position="6"/>
        <end position="232"/>
    </location>
</feature>
<proteinExistence type="inferred from homology"/>